<comment type="caution">
    <text evidence="1">The sequence shown here is derived from an EMBL/GenBank/DDBJ whole genome shotgun (WGS) entry which is preliminary data.</text>
</comment>
<dbReference type="SUPFAM" id="SSF50156">
    <property type="entry name" value="PDZ domain-like"/>
    <property type="match status" value="1"/>
</dbReference>
<dbReference type="InterPro" id="IPR036034">
    <property type="entry name" value="PDZ_sf"/>
</dbReference>
<accession>A0A545U8Y2</accession>
<evidence type="ECO:0000313" key="1">
    <source>
        <dbReference type="EMBL" id="TQV85930.1"/>
    </source>
</evidence>
<dbReference type="Gene3D" id="2.40.70.10">
    <property type="entry name" value="Acid Proteases"/>
    <property type="match status" value="2"/>
</dbReference>
<dbReference type="InterPro" id="IPR034122">
    <property type="entry name" value="Retropepsin-like_bacterial"/>
</dbReference>
<protein>
    <recommendedName>
        <fullName evidence="3">PDZ domain-containing protein</fullName>
    </recommendedName>
</protein>
<reference evidence="1 2" key="1">
    <citation type="submission" date="2019-07" db="EMBL/GenBank/DDBJ databases">
        <title>Draft genome for Aliikangiella sp. M105.</title>
        <authorList>
            <person name="Wang G."/>
        </authorList>
    </citation>
    <scope>NUCLEOTIDE SEQUENCE [LARGE SCALE GENOMIC DNA]</scope>
    <source>
        <strain evidence="1 2">M105</strain>
    </source>
</reference>
<dbReference type="Proteomes" id="UP000315439">
    <property type="component" value="Unassembled WGS sequence"/>
</dbReference>
<name>A0A545U8Y2_9GAMM</name>
<organism evidence="1 2">
    <name type="scientific">Aliikangiella coralliicola</name>
    <dbReference type="NCBI Taxonomy" id="2592383"/>
    <lineage>
        <taxon>Bacteria</taxon>
        <taxon>Pseudomonadati</taxon>
        <taxon>Pseudomonadota</taxon>
        <taxon>Gammaproteobacteria</taxon>
        <taxon>Oceanospirillales</taxon>
        <taxon>Pleioneaceae</taxon>
        <taxon>Aliikangiella</taxon>
    </lineage>
</organism>
<dbReference type="SUPFAM" id="SSF50630">
    <property type="entry name" value="Acid proteases"/>
    <property type="match status" value="1"/>
</dbReference>
<keyword evidence="2" id="KW-1185">Reference proteome</keyword>
<sequence>MRMTMKQIILTLIAVVMLNGCSVVNYMRMKNANNDIEPVLPTSDASRFEQSVQAFYIGEKPYIKVRVNGKEELLFLIDTGASFTMLFDTEKVSRLQLERGFSLEVGGWGDGENSPAYQTQLKSVAFGDVSFKDVKVAYIPISTTQYYLTPDEAIFDGVLGHDLLRHLNWMFDKQASLISVANASFSAKPNDVNIPTDTFFSKLKMPVTMHINGRDFEQEVSIDTGSRHYFKFNTEYVKNHNIQLPAVAIQASDFGLSGEAKHKRVRLPGLSLGNLRLEGIKTNVIEAEDEDNYWVIGSALMNQFITIIDYQNNMIVFRPYEKDSFTSRYNLAGLDLRKLKNGMLIVRQVFPGLVANQHGFKAGSVVTSINHVDARDITEQDWLEMVAKPDTFEFCFKLQRCRRITTKHIEGYSTEP</sequence>
<dbReference type="EMBL" id="VIKS01000011">
    <property type="protein sequence ID" value="TQV85930.1"/>
    <property type="molecule type" value="Genomic_DNA"/>
</dbReference>
<dbReference type="CDD" id="cd05483">
    <property type="entry name" value="retropepsin_like_bacteria"/>
    <property type="match status" value="1"/>
</dbReference>
<gene>
    <name evidence="1" type="ORF">FLL46_18605</name>
</gene>
<dbReference type="Pfam" id="PF13650">
    <property type="entry name" value="Asp_protease_2"/>
    <property type="match status" value="1"/>
</dbReference>
<evidence type="ECO:0008006" key="3">
    <source>
        <dbReference type="Google" id="ProtNLM"/>
    </source>
</evidence>
<dbReference type="InterPro" id="IPR021109">
    <property type="entry name" value="Peptidase_aspartic_dom_sf"/>
</dbReference>
<dbReference type="OrthoDB" id="3521766at2"/>
<dbReference type="AlphaFoldDB" id="A0A545U8Y2"/>
<proteinExistence type="predicted"/>
<evidence type="ECO:0000313" key="2">
    <source>
        <dbReference type="Proteomes" id="UP000315439"/>
    </source>
</evidence>